<proteinExistence type="predicted"/>
<reference evidence="2 3" key="1">
    <citation type="submission" date="2023-12" db="EMBL/GenBank/DDBJ databases">
        <title>Genomic sequences of Capnocytophaga and Parvimonas strains.</title>
        <authorList>
            <person name="Watt R.M."/>
            <person name="Wang M."/>
            <person name="Yang T."/>
            <person name="Tong W.M."/>
        </authorList>
    </citation>
    <scope>NUCLEOTIDE SEQUENCE [LARGE SCALE GENOMIC DNA]</scope>
    <source>
        <strain evidence="2 3">CCUG 13096</strain>
    </source>
</reference>
<sequence>MRKLIYLILSLVTVPVFAQEEQWVRSSSLGFKGGINFANLSVRGDGEYNPTQRPYAGFVYTDYVYNFLAAKFELTYSGQGGKYEYAEKNIDAVYSIPYLSLGYVMSFRFLSATRLDCGGSVDFVLSKDRHIPDQQMIDLTGFMGLELRITEQLSLEGRIKGGFWSVTKANTNEYPFRYDPKNVVYQVGIVYYFNTDVWRDKAGIIKQIAH</sequence>
<organism evidence="2 3">
    <name type="scientific">Capnocytophaga gingivalis</name>
    <dbReference type="NCBI Taxonomy" id="1017"/>
    <lineage>
        <taxon>Bacteria</taxon>
        <taxon>Pseudomonadati</taxon>
        <taxon>Bacteroidota</taxon>
        <taxon>Flavobacteriia</taxon>
        <taxon>Flavobacteriales</taxon>
        <taxon>Flavobacteriaceae</taxon>
        <taxon>Capnocytophaga</taxon>
    </lineage>
</organism>
<name>A0ABU5Z5F3_9FLAO</name>
<keyword evidence="3" id="KW-1185">Reference proteome</keyword>
<accession>A0ABU5Z5F3</accession>
<evidence type="ECO:0000256" key="1">
    <source>
        <dbReference type="SAM" id="SignalP"/>
    </source>
</evidence>
<evidence type="ECO:0008006" key="4">
    <source>
        <dbReference type="Google" id="ProtNLM"/>
    </source>
</evidence>
<evidence type="ECO:0000313" key="2">
    <source>
        <dbReference type="EMBL" id="MEB3074194.1"/>
    </source>
</evidence>
<evidence type="ECO:0000313" key="3">
    <source>
        <dbReference type="Proteomes" id="UP001311730"/>
    </source>
</evidence>
<dbReference type="RefSeq" id="WP_323982630.1">
    <property type="nucleotide sequence ID" value="NZ_JAYKBW010000002.1"/>
</dbReference>
<comment type="caution">
    <text evidence="2">The sequence shown here is derived from an EMBL/GenBank/DDBJ whole genome shotgun (WGS) entry which is preliminary data.</text>
</comment>
<keyword evidence="1" id="KW-0732">Signal</keyword>
<dbReference type="EMBL" id="JAYKBW010000002">
    <property type="protein sequence ID" value="MEB3074194.1"/>
    <property type="molecule type" value="Genomic_DNA"/>
</dbReference>
<feature type="chain" id="PRO_5045647781" description="Outer membrane protein beta-barrel domain-containing protein" evidence="1">
    <location>
        <begin position="19"/>
        <end position="210"/>
    </location>
</feature>
<feature type="signal peptide" evidence="1">
    <location>
        <begin position="1"/>
        <end position="18"/>
    </location>
</feature>
<protein>
    <recommendedName>
        <fullName evidence="4">Outer membrane protein beta-barrel domain-containing protein</fullName>
    </recommendedName>
</protein>
<gene>
    <name evidence="2" type="ORF">VJJ08_02630</name>
</gene>
<dbReference type="Proteomes" id="UP001311730">
    <property type="component" value="Unassembled WGS sequence"/>
</dbReference>